<dbReference type="EMBL" id="JBBKZS010000028">
    <property type="protein sequence ID" value="MEJ8859430.1"/>
    <property type="molecule type" value="Genomic_DNA"/>
</dbReference>
<organism evidence="1 2">
    <name type="scientific">Variovorax robiniae</name>
    <dbReference type="NCBI Taxonomy" id="1836199"/>
    <lineage>
        <taxon>Bacteria</taxon>
        <taxon>Pseudomonadati</taxon>
        <taxon>Pseudomonadota</taxon>
        <taxon>Betaproteobacteria</taxon>
        <taxon>Burkholderiales</taxon>
        <taxon>Comamonadaceae</taxon>
        <taxon>Variovorax</taxon>
    </lineage>
</organism>
<reference evidence="1 2" key="1">
    <citation type="submission" date="2024-03" db="EMBL/GenBank/DDBJ databases">
        <title>Novel species of the genus Variovorax.</title>
        <authorList>
            <person name="Liu Q."/>
            <person name="Xin Y.-H."/>
        </authorList>
    </citation>
    <scope>NUCLEOTIDE SEQUENCE [LARGE SCALE GENOMIC DNA]</scope>
    <source>
        <strain evidence="1 2">KACC 18901</strain>
    </source>
</reference>
<gene>
    <name evidence="1" type="ORF">WKW79_33035</name>
</gene>
<protein>
    <submittedName>
        <fullName evidence="1">Uncharacterized protein</fullName>
    </submittedName>
</protein>
<keyword evidence="2" id="KW-1185">Reference proteome</keyword>
<dbReference type="Proteomes" id="UP001367030">
    <property type="component" value="Unassembled WGS sequence"/>
</dbReference>
<evidence type="ECO:0000313" key="2">
    <source>
        <dbReference type="Proteomes" id="UP001367030"/>
    </source>
</evidence>
<name>A0ABU8XK12_9BURK</name>
<dbReference type="RefSeq" id="WP_340339468.1">
    <property type="nucleotide sequence ID" value="NZ_JBBKZS010000028.1"/>
</dbReference>
<comment type="caution">
    <text evidence="1">The sequence shown here is derived from an EMBL/GenBank/DDBJ whole genome shotgun (WGS) entry which is preliminary data.</text>
</comment>
<sequence length="79" mass="8566">MIAHAMRGEPHCIAFRLYKPDGSWRDIVVGGASEQQQQSLLALNMRLREHVAASMGQAANDQPCVPVCAPTTIGLAHEL</sequence>
<accession>A0ABU8XK12</accession>
<proteinExistence type="predicted"/>
<evidence type="ECO:0000313" key="1">
    <source>
        <dbReference type="EMBL" id="MEJ8859430.1"/>
    </source>
</evidence>